<dbReference type="SUPFAM" id="SSF89028">
    <property type="entry name" value="Cobalamin adenosyltransferase-like"/>
    <property type="match status" value="1"/>
</dbReference>
<keyword evidence="1 4" id="KW-0808">Transferase</keyword>
<proteinExistence type="inferred from homology"/>
<name>A0ABR7CNH8_9BACT</name>
<evidence type="ECO:0000256" key="2">
    <source>
        <dbReference type="ARBA" id="ARBA00022741"/>
    </source>
</evidence>
<comment type="catalytic activity">
    <reaction evidence="4">
        <text>2 cob(II)alamin + reduced [electron-transfer flavoprotein] + 2 ATP = 2 adenosylcob(III)alamin + 2 triphosphate + oxidized [electron-transfer flavoprotein] + 3 H(+)</text>
        <dbReference type="Rhea" id="RHEA:28671"/>
        <dbReference type="Rhea" id="RHEA-COMP:10685"/>
        <dbReference type="Rhea" id="RHEA-COMP:10686"/>
        <dbReference type="ChEBI" id="CHEBI:15378"/>
        <dbReference type="ChEBI" id="CHEBI:16304"/>
        <dbReference type="ChEBI" id="CHEBI:18036"/>
        <dbReference type="ChEBI" id="CHEBI:18408"/>
        <dbReference type="ChEBI" id="CHEBI:30616"/>
        <dbReference type="ChEBI" id="CHEBI:57692"/>
        <dbReference type="ChEBI" id="CHEBI:58307"/>
        <dbReference type="EC" id="2.5.1.17"/>
    </reaction>
</comment>
<evidence type="ECO:0000313" key="8">
    <source>
        <dbReference type="Proteomes" id="UP000636891"/>
    </source>
</evidence>
<organism evidence="7 8">
    <name type="scientific">Alistipes hominis</name>
    <dbReference type="NCBI Taxonomy" id="2763015"/>
    <lineage>
        <taxon>Bacteria</taxon>
        <taxon>Pseudomonadati</taxon>
        <taxon>Bacteroidota</taxon>
        <taxon>Bacteroidia</taxon>
        <taxon>Bacteroidales</taxon>
        <taxon>Rikenellaceae</taxon>
        <taxon>Alistipes</taxon>
    </lineage>
</organism>
<protein>
    <recommendedName>
        <fullName evidence="4">Corrinoid adenosyltransferase</fullName>
        <ecNumber evidence="4">2.5.1.17</ecNumber>
    </recommendedName>
    <alternativeName>
        <fullName evidence="4">Cob(II)alamin adenosyltransferase</fullName>
    </alternativeName>
    <alternativeName>
        <fullName evidence="4">Cob(II)yrinic acid a,c-diamide adenosyltransferase</fullName>
    </alternativeName>
    <alternativeName>
        <fullName evidence="4">Cobinamide/cobalamin adenosyltransferase</fullName>
    </alternativeName>
</protein>
<evidence type="ECO:0000313" key="7">
    <source>
        <dbReference type="EMBL" id="MBC5617226.1"/>
    </source>
</evidence>
<sequence>MKVYTKKGDKGTTSLVGGQRVPKNHPRLEAYGTVDELMSFTAYLRDNLDDTPRLSPYRDDLLAVLDHLMRAASHLATEGEAPKYLPEFGPEKALFLENRIDAMQSTLPAIAKFTLPGGHPAVSLCHICRTICRRTERIVLTLSEQYTVNEYIRQYINRLSDYFYVLGRRLTEDFNVKEILWVYDK</sequence>
<gene>
    <name evidence="7" type="ORF">H8S08_09400</name>
</gene>
<keyword evidence="3 4" id="KW-0067">ATP-binding</keyword>
<evidence type="ECO:0000259" key="6">
    <source>
        <dbReference type="Pfam" id="PF01923"/>
    </source>
</evidence>
<dbReference type="NCBIfam" id="TIGR00636">
    <property type="entry name" value="PduO_Nterm"/>
    <property type="match status" value="1"/>
</dbReference>
<evidence type="ECO:0000256" key="4">
    <source>
        <dbReference type="RuleBase" id="RU366026"/>
    </source>
</evidence>
<evidence type="ECO:0000256" key="3">
    <source>
        <dbReference type="ARBA" id="ARBA00022840"/>
    </source>
</evidence>
<comment type="caution">
    <text evidence="7">The sequence shown here is derived from an EMBL/GenBank/DDBJ whole genome shotgun (WGS) entry which is preliminary data.</text>
</comment>
<dbReference type="GO" id="GO:0008817">
    <property type="term" value="F:corrinoid adenosyltransferase activity"/>
    <property type="evidence" value="ECO:0007669"/>
    <property type="project" value="UniProtKB-EC"/>
</dbReference>
<keyword evidence="4" id="KW-0169">Cobalamin biosynthesis</keyword>
<keyword evidence="2 4" id="KW-0547">Nucleotide-binding</keyword>
<evidence type="ECO:0000256" key="1">
    <source>
        <dbReference type="ARBA" id="ARBA00022679"/>
    </source>
</evidence>
<comment type="similarity">
    <text evidence="4">Belongs to the Cob(I)alamin adenosyltransferase family.</text>
</comment>
<feature type="compositionally biased region" description="Basic and acidic residues" evidence="5">
    <location>
        <begin position="1"/>
        <end position="10"/>
    </location>
</feature>
<dbReference type="PANTHER" id="PTHR12213">
    <property type="entry name" value="CORRINOID ADENOSYLTRANSFERASE"/>
    <property type="match status" value="1"/>
</dbReference>
<dbReference type="InterPro" id="IPR036451">
    <property type="entry name" value="CblAdoTrfase-like_sf"/>
</dbReference>
<comment type="pathway">
    <text evidence="4">Cofactor biosynthesis; adenosylcobalamin biosynthesis; adenosylcobalamin from cob(II)yrinate a,c-diamide: step 2/7.</text>
</comment>
<evidence type="ECO:0000256" key="5">
    <source>
        <dbReference type="SAM" id="MobiDB-lite"/>
    </source>
</evidence>
<dbReference type="RefSeq" id="WP_101573182.1">
    <property type="nucleotide sequence ID" value="NZ_JACOOK010000005.1"/>
</dbReference>
<dbReference type="EMBL" id="JACOOK010000005">
    <property type="protein sequence ID" value="MBC5617226.1"/>
    <property type="molecule type" value="Genomic_DNA"/>
</dbReference>
<accession>A0ABR7CNH8</accession>
<keyword evidence="8" id="KW-1185">Reference proteome</keyword>
<dbReference type="InterPro" id="IPR029499">
    <property type="entry name" value="PduO-typ"/>
</dbReference>
<feature type="domain" description="Cobalamin adenosyltransferase-like" evidence="6">
    <location>
        <begin position="3"/>
        <end position="169"/>
    </location>
</feature>
<feature type="region of interest" description="Disordered" evidence="5">
    <location>
        <begin position="1"/>
        <end position="24"/>
    </location>
</feature>
<comment type="catalytic activity">
    <reaction evidence="4">
        <text>2 cob(II)yrinate a,c diamide + reduced [electron-transfer flavoprotein] + 2 ATP = 2 adenosylcob(III)yrinate a,c-diamide + 2 triphosphate + oxidized [electron-transfer flavoprotein] + 3 H(+)</text>
        <dbReference type="Rhea" id="RHEA:11528"/>
        <dbReference type="Rhea" id="RHEA-COMP:10685"/>
        <dbReference type="Rhea" id="RHEA-COMP:10686"/>
        <dbReference type="ChEBI" id="CHEBI:15378"/>
        <dbReference type="ChEBI" id="CHEBI:18036"/>
        <dbReference type="ChEBI" id="CHEBI:30616"/>
        <dbReference type="ChEBI" id="CHEBI:57692"/>
        <dbReference type="ChEBI" id="CHEBI:58307"/>
        <dbReference type="ChEBI" id="CHEBI:58503"/>
        <dbReference type="ChEBI" id="CHEBI:58537"/>
        <dbReference type="EC" id="2.5.1.17"/>
    </reaction>
</comment>
<reference evidence="7 8" key="1">
    <citation type="submission" date="2020-08" db="EMBL/GenBank/DDBJ databases">
        <title>Genome public.</title>
        <authorList>
            <person name="Liu C."/>
            <person name="Sun Q."/>
        </authorList>
    </citation>
    <scope>NUCLEOTIDE SEQUENCE [LARGE SCALE GENOMIC DNA]</scope>
    <source>
        <strain evidence="7 8">New-7</strain>
    </source>
</reference>
<dbReference type="EC" id="2.5.1.17" evidence="4"/>
<dbReference type="Proteomes" id="UP000636891">
    <property type="component" value="Unassembled WGS sequence"/>
</dbReference>
<dbReference type="PANTHER" id="PTHR12213:SF0">
    <property type="entry name" value="CORRINOID ADENOSYLTRANSFERASE MMAB"/>
    <property type="match status" value="1"/>
</dbReference>
<dbReference type="Gene3D" id="1.20.1200.10">
    <property type="entry name" value="Cobalamin adenosyltransferase-like"/>
    <property type="match status" value="1"/>
</dbReference>
<dbReference type="Pfam" id="PF01923">
    <property type="entry name" value="Cob_adeno_trans"/>
    <property type="match status" value="1"/>
</dbReference>
<dbReference type="InterPro" id="IPR016030">
    <property type="entry name" value="CblAdoTrfase-like"/>
</dbReference>